<feature type="region of interest" description="Disordered" evidence="4">
    <location>
        <begin position="1"/>
        <end position="24"/>
    </location>
</feature>
<dbReference type="InterPro" id="IPR042086">
    <property type="entry name" value="MeTrfase_capping"/>
</dbReference>
<keyword evidence="3" id="KW-0460">Magnesium</keyword>
<name>A0A3L6PG81_PANMI</name>
<evidence type="ECO:0000256" key="2">
    <source>
        <dbReference type="ARBA" id="ARBA00022723"/>
    </source>
</evidence>
<dbReference type="AlphaFoldDB" id="A0A3L6PG81"/>
<dbReference type="Pfam" id="PF03492">
    <property type="entry name" value="Methyltransf_7"/>
    <property type="match status" value="1"/>
</dbReference>
<sequence length="330" mass="37172">MKMDTDFHTAKGESESSYSNNSRLQPLGCSSGENTLILVSQVIDAMSDSQQMEVQFFLNDLPENDFNYIFHSLGNFKESIAAEHKGGRIAGLPGSYYTRLFPSQSVHLFHSSCCLHWRSRLPDGLDVNAKPYLNKGNIYIAKTTTLSVVKLYQELFETDLLLFLKLRHEELVSGGQMVLTFLGRKNEDAYKGNLNHLCGLLAQSVQSLVHKGLVQEEKLDAFNLPVYGPSVDEVMAVVRKSELFNVSSTRLFGSNWDPYDDSGDRIVQDSLQSGLNVAKSIRAVMEPLFASHFGGAVLDELFREYARNVAKHLQREKTMYSVIVLFLQRR</sequence>
<dbReference type="Proteomes" id="UP000275267">
    <property type="component" value="Unassembled WGS sequence"/>
</dbReference>
<evidence type="ECO:0000256" key="3">
    <source>
        <dbReference type="ARBA" id="ARBA00022842"/>
    </source>
</evidence>
<dbReference type="OrthoDB" id="783690at2759"/>
<protein>
    <submittedName>
        <fullName evidence="5">Anthranilate O-methyltransferase 1-like</fullName>
    </submittedName>
</protein>
<evidence type="ECO:0000256" key="4">
    <source>
        <dbReference type="SAM" id="MobiDB-lite"/>
    </source>
</evidence>
<evidence type="ECO:0000313" key="5">
    <source>
        <dbReference type="EMBL" id="RLM55065.1"/>
    </source>
</evidence>
<feature type="compositionally biased region" description="Basic and acidic residues" evidence="4">
    <location>
        <begin position="1"/>
        <end position="14"/>
    </location>
</feature>
<evidence type="ECO:0000313" key="6">
    <source>
        <dbReference type="Proteomes" id="UP000275267"/>
    </source>
</evidence>
<dbReference type="InterPro" id="IPR029063">
    <property type="entry name" value="SAM-dependent_MTases_sf"/>
</dbReference>
<dbReference type="GO" id="GO:0046872">
    <property type="term" value="F:metal ion binding"/>
    <property type="evidence" value="ECO:0007669"/>
    <property type="project" value="UniProtKB-KW"/>
</dbReference>
<dbReference type="Gene3D" id="1.10.1200.270">
    <property type="entry name" value="Methyltransferase, alpha-helical capping domain"/>
    <property type="match status" value="1"/>
</dbReference>
<organism evidence="5 6">
    <name type="scientific">Panicum miliaceum</name>
    <name type="common">Proso millet</name>
    <name type="synonym">Broomcorn millet</name>
    <dbReference type="NCBI Taxonomy" id="4540"/>
    <lineage>
        <taxon>Eukaryota</taxon>
        <taxon>Viridiplantae</taxon>
        <taxon>Streptophyta</taxon>
        <taxon>Embryophyta</taxon>
        <taxon>Tracheophyta</taxon>
        <taxon>Spermatophyta</taxon>
        <taxon>Magnoliopsida</taxon>
        <taxon>Liliopsida</taxon>
        <taxon>Poales</taxon>
        <taxon>Poaceae</taxon>
        <taxon>PACMAD clade</taxon>
        <taxon>Panicoideae</taxon>
        <taxon>Panicodae</taxon>
        <taxon>Paniceae</taxon>
        <taxon>Panicinae</taxon>
        <taxon>Panicum</taxon>
        <taxon>Panicum sect. Panicum</taxon>
    </lineage>
</organism>
<dbReference type="GO" id="GO:0032259">
    <property type="term" value="P:methylation"/>
    <property type="evidence" value="ECO:0007669"/>
    <property type="project" value="UniProtKB-KW"/>
</dbReference>
<dbReference type="InterPro" id="IPR005299">
    <property type="entry name" value="MeTrfase_7"/>
</dbReference>
<reference evidence="6" key="1">
    <citation type="journal article" date="2019" name="Nat. Commun.">
        <title>The genome of broomcorn millet.</title>
        <authorList>
            <person name="Zou C."/>
            <person name="Miki D."/>
            <person name="Li D."/>
            <person name="Tang Q."/>
            <person name="Xiao L."/>
            <person name="Rajput S."/>
            <person name="Deng P."/>
            <person name="Jia W."/>
            <person name="Huang R."/>
            <person name="Zhang M."/>
            <person name="Sun Y."/>
            <person name="Hu J."/>
            <person name="Fu X."/>
            <person name="Schnable P.S."/>
            <person name="Li F."/>
            <person name="Zhang H."/>
            <person name="Feng B."/>
            <person name="Zhu X."/>
            <person name="Liu R."/>
            <person name="Schnable J.C."/>
            <person name="Zhu J.-K."/>
            <person name="Zhang H."/>
        </authorList>
    </citation>
    <scope>NUCLEOTIDE SEQUENCE [LARGE SCALE GENOMIC DNA]</scope>
</reference>
<gene>
    <name evidence="5" type="ORF">C2845_PM10G13440</name>
</gene>
<dbReference type="SUPFAM" id="SSF53335">
    <property type="entry name" value="S-adenosyl-L-methionine-dependent methyltransferases"/>
    <property type="match status" value="1"/>
</dbReference>
<evidence type="ECO:0000256" key="1">
    <source>
        <dbReference type="ARBA" id="ARBA00008908"/>
    </source>
</evidence>
<dbReference type="GO" id="GO:0008168">
    <property type="term" value="F:methyltransferase activity"/>
    <property type="evidence" value="ECO:0007669"/>
    <property type="project" value="UniProtKB-KW"/>
</dbReference>
<proteinExistence type="inferred from homology"/>
<keyword evidence="6" id="KW-1185">Reference proteome</keyword>
<comment type="similarity">
    <text evidence="1">Belongs to the methyltransferase superfamily. Type-7 methyltransferase family. SABATH subfamily.</text>
</comment>
<accession>A0A3L6PG81</accession>
<dbReference type="PANTHER" id="PTHR31009">
    <property type="entry name" value="S-ADENOSYL-L-METHIONINE:CARBOXYL METHYLTRANSFERASE FAMILY PROTEIN"/>
    <property type="match status" value="1"/>
</dbReference>
<feature type="compositionally biased region" description="Polar residues" evidence="4">
    <location>
        <begin position="15"/>
        <end position="24"/>
    </location>
</feature>
<dbReference type="EMBL" id="PQIB02000018">
    <property type="protein sequence ID" value="RLM55065.1"/>
    <property type="molecule type" value="Genomic_DNA"/>
</dbReference>
<dbReference type="Gene3D" id="3.40.50.150">
    <property type="entry name" value="Vaccinia Virus protein VP39"/>
    <property type="match status" value="1"/>
</dbReference>
<comment type="caution">
    <text evidence="5">The sequence shown here is derived from an EMBL/GenBank/DDBJ whole genome shotgun (WGS) entry which is preliminary data.</text>
</comment>
<keyword evidence="2" id="KW-0479">Metal-binding</keyword>